<accession>A0A6J4KW27</accession>
<sequence>VSLPLCEPAFAQPARPRYLPAPRARKRRRAALFFVPKPSSGQEL</sequence>
<protein>
    <submittedName>
        <fullName evidence="1">Uncharacterized protein</fullName>
    </submittedName>
</protein>
<organism evidence="1">
    <name type="scientific">uncultured Gemmatimonadota bacterium</name>
    <dbReference type="NCBI Taxonomy" id="203437"/>
    <lineage>
        <taxon>Bacteria</taxon>
        <taxon>Pseudomonadati</taxon>
        <taxon>Gemmatimonadota</taxon>
        <taxon>environmental samples</taxon>
    </lineage>
</organism>
<name>A0A6J4KW27_9BACT</name>
<proteinExistence type="predicted"/>
<gene>
    <name evidence="1" type="ORF">AVDCRST_MAG68-1661</name>
</gene>
<feature type="non-terminal residue" evidence="1">
    <location>
        <position position="1"/>
    </location>
</feature>
<dbReference type="AlphaFoldDB" id="A0A6J4KW27"/>
<feature type="non-terminal residue" evidence="1">
    <location>
        <position position="44"/>
    </location>
</feature>
<reference evidence="1" key="1">
    <citation type="submission" date="2020-02" db="EMBL/GenBank/DDBJ databases">
        <authorList>
            <person name="Meier V. D."/>
        </authorList>
    </citation>
    <scope>NUCLEOTIDE SEQUENCE</scope>
    <source>
        <strain evidence="1">AVDCRST_MAG68</strain>
    </source>
</reference>
<dbReference type="EMBL" id="CADCTW010000085">
    <property type="protein sequence ID" value="CAA9315897.1"/>
    <property type="molecule type" value="Genomic_DNA"/>
</dbReference>
<evidence type="ECO:0000313" key="1">
    <source>
        <dbReference type="EMBL" id="CAA9315897.1"/>
    </source>
</evidence>